<dbReference type="OrthoDB" id="7928976at2"/>
<dbReference type="RefSeq" id="WP_091770099.1">
    <property type="nucleotide sequence ID" value="NZ_FNHG01000011.1"/>
</dbReference>
<evidence type="ECO:0000313" key="2">
    <source>
        <dbReference type="EMBL" id="SDM41767.1"/>
    </source>
</evidence>
<feature type="signal peptide" evidence="1">
    <location>
        <begin position="1"/>
        <end position="18"/>
    </location>
</feature>
<dbReference type="STRING" id="144026.SAMN04488568_1116"/>
<organism evidence="2 3">
    <name type="scientific">Maricaulis salignorans</name>
    <dbReference type="NCBI Taxonomy" id="144026"/>
    <lineage>
        <taxon>Bacteria</taxon>
        <taxon>Pseudomonadati</taxon>
        <taxon>Pseudomonadota</taxon>
        <taxon>Alphaproteobacteria</taxon>
        <taxon>Maricaulales</taxon>
        <taxon>Maricaulaceae</taxon>
        <taxon>Maricaulis</taxon>
    </lineage>
</organism>
<dbReference type="InterPro" id="IPR018642">
    <property type="entry name" value="DUF2066"/>
</dbReference>
<keyword evidence="1" id="KW-0732">Signal</keyword>
<protein>
    <recommendedName>
        <fullName evidence="4">DUF2066 domain-containing protein</fullName>
    </recommendedName>
</protein>
<gene>
    <name evidence="2" type="ORF">SAMN04488568_1116</name>
</gene>
<accession>A0A1G9T2D7</accession>
<dbReference type="AlphaFoldDB" id="A0A1G9T2D7"/>
<dbReference type="EMBL" id="FNHG01000011">
    <property type="protein sequence ID" value="SDM41767.1"/>
    <property type="molecule type" value="Genomic_DNA"/>
</dbReference>
<dbReference type="Proteomes" id="UP000199759">
    <property type="component" value="Unassembled WGS sequence"/>
</dbReference>
<sequence length="359" mass="38865">MRPIFAAICLFLVSPALAVADDPYTILGVSIDATGSNALDAQTIAMRRGQAMAAQRLIERMTLPEDRVGTPLDFGSAGAIDSIFDASAIAELISGLQIDNEQRSATRYLGELDVNFDRRAVVRLLTSYGVPFVESQARPTLVLPVYEAGGQFYLWDQNPWLSAWTSRSYAHALAPMIVPGDSAARSILSARDALALDEAGLREMASLYGVSRIAVLRGQERDGVRRMGGFLVSFDAGAEMAVDTWGPETVYGSWRDGAMSFVVGRENAWKREAIVRNTSTEEMRITVIYGGLTEWQSLQAAVTGASLVSDARLDAISRDGALMTVSHRGALEQLMSELAERGAALEEHPGLGWVVRSAF</sequence>
<evidence type="ECO:0000313" key="3">
    <source>
        <dbReference type="Proteomes" id="UP000199759"/>
    </source>
</evidence>
<feature type="chain" id="PRO_5011432903" description="DUF2066 domain-containing protein" evidence="1">
    <location>
        <begin position="19"/>
        <end position="359"/>
    </location>
</feature>
<name>A0A1G9T2D7_9PROT</name>
<keyword evidence="3" id="KW-1185">Reference proteome</keyword>
<proteinExistence type="predicted"/>
<evidence type="ECO:0008006" key="4">
    <source>
        <dbReference type="Google" id="ProtNLM"/>
    </source>
</evidence>
<reference evidence="2 3" key="1">
    <citation type="submission" date="2016-10" db="EMBL/GenBank/DDBJ databases">
        <authorList>
            <person name="de Groot N.N."/>
        </authorList>
    </citation>
    <scope>NUCLEOTIDE SEQUENCE [LARGE SCALE GENOMIC DNA]</scope>
    <source>
        <strain evidence="2 3">DSM 16077</strain>
    </source>
</reference>
<dbReference type="Pfam" id="PF09839">
    <property type="entry name" value="DUF2066"/>
    <property type="match status" value="1"/>
</dbReference>
<evidence type="ECO:0000256" key="1">
    <source>
        <dbReference type="SAM" id="SignalP"/>
    </source>
</evidence>